<dbReference type="InterPro" id="IPR011042">
    <property type="entry name" value="6-blade_b-propeller_TolB-like"/>
</dbReference>
<comment type="caution">
    <text evidence="6">The sequence shown here is derived from an EMBL/GenBank/DDBJ whole genome shotgun (WGS) entry which is preliminary data.</text>
</comment>
<protein>
    <recommendedName>
        <fullName evidence="8">6-bladed beta-propeller</fullName>
    </recommendedName>
</protein>
<dbReference type="EMBL" id="NVVJ01000036">
    <property type="protein sequence ID" value="PCJ23624.1"/>
    <property type="molecule type" value="Genomic_DNA"/>
</dbReference>
<evidence type="ECO:0000256" key="3">
    <source>
        <dbReference type="ARBA" id="ARBA00023180"/>
    </source>
</evidence>
<dbReference type="AlphaFoldDB" id="A0A2A5AWC6"/>
<dbReference type="Gene3D" id="2.120.10.30">
    <property type="entry name" value="TolB, C-terminal domain"/>
    <property type="match status" value="1"/>
</dbReference>
<dbReference type="PANTHER" id="PTHR10680">
    <property type="entry name" value="PEPTIDYL-GLYCINE ALPHA-AMIDATING MONOOXYGENASE"/>
    <property type="match status" value="1"/>
</dbReference>
<evidence type="ECO:0000256" key="4">
    <source>
        <dbReference type="PROSITE-ProRule" id="PRU00504"/>
    </source>
</evidence>
<evidence type="ECO:0000256" key="5">
    <source>
        <dbReference type="SAM" id="SignalP"/>
    </source>
</evidence>
<evidence type="ECO:0000313" key="7">
    <source>
        <dbReference type="Proteomes" id="UP000218327"/>
    </source>
</evidence>
<dbReference type="Proteomes" id="UP000218327">
    <property type="component" value="Unassembled WGS sequence"/>
</dbReference>
<feature type="repeat" description="NHL" evidence="4">
    <location>
        <begin position="334"/>
        <end position="378"/>
    </location>
</feature>
<evidence type="ECO:0000256" key="2">
    <source>
        <dbReference type="ARBA" id="ARBA00022737"/>
    </source>
</evidence>
<reference evidence="7" key="1">
    <citation type="submission" date="2017-08" db="EMBL/GenBank/DDBJ databases">
        <title>A dynamic microbial community with high functional redundancy inhabits the cold, oxic subseafloor aquifer.</title>
        <authorList>
            <person name="Tully B.J."/>
            <person name="Wheat C.G."/>
            <person name="Glazer B.T."/>
            <person name="Huber J.A."/>
        </authorList>
    </citation>
    <scope>NUCLEOTIDE SEQUENCE [LARGE SCALE GENOMIC DNA]</scope>
</reference>
<accession>A0A2A5AWC6</accession>
<proteinExistence type="predicted"/>
<keyword evidence="3" id="KW-0325">Glycoprotein</keyword>
<keyword evidence="1 5" id="KW-0732">Signal</keyword>
<keyword evidence="2" id="KW-0677">Repeat</keyword>
<dbReference type="PROSITE" id="PS51125">
    <property type="entry name" value="NHL"/>
    <property type="match status" value="1"/>
</dbReference>
<dbReference type="Gene3D" id="2.40.10.500">
    <property type="match status" value="1"/>
</dbReference>
<evidence type="ECO:0000256" key="1">
    <source>
        <dbReference type="ARBA" id="ARBA00022729"/>
    </source>
</evidence>
<dbReference type="InterPro" id="IPR001258">
    <property type="entry name" value="NHL_repeat"/>
</dbReference>
<evidence type="ECO:0000313" key="6">
    <source>
        <dbReference type="EMBL" id="PCJ23624.1"/>
    </source>
</evidence>
<feature type="signal peptide" evidence="5">
    <location>
        <begin position="1"/>
        <end position="26"/>
    </location>
</feature>
<dbReference type="SUPFAM" id="SSF63829">
    <property type="entry name" value="Calcium-dependent phosphotriesterase"/>
    <property type="match status" value="1"/>
</dbReference>
<name>A0A2A5AWC6_9GAMM</name>
<evidence type="ECO:0008006" key="8">
    <source>
        <dbReference type="Google" id="ProtNLM"/>
    </source>
</evidence>
<gene>
    <name evidence="6" type="ORF">COA96_11280</name>
</gene>
<organism evidence="6 7">
    <name type="scientific">SAR86 cluster bacterium</name>
    <dbReference type="NCBI Taxonomy" id="2030880"/>
    <lineage>
        <taxon>Bacteria</taxon>
        <taxon>Pseudomonadati</taxon>
        <taxon>Pseudomonadota</taxon>
        <taxon>Gammaproteobacteria</taxon>
        <taxon>SAR86 cluster</taxon>
    </lineage>
</organism>
<sequence length="397" mass="43213">MKSTYKKTFTALLALTLLALLGITQAGLQKISSAESTAIVAPSFQVDPFWPKPLPNHWITGNVIGVDVDDRDHVFIVHRDQDDIFLSNGREIGLKAGVSECCSPAPPVLEFDPAGNLVNAWGGPSDEYTWPASNHGIDVAPNGNIWIGGNGSGDSHILVFSRDGEFIAEYGEPGNSTDSNSTEHFARVAEIAIDAVANEAYIADGYLNKRVVVLDASTGAFKRFWGAYGNTPSDERVTYTPGAALPSQFIGPVHCAEPSDDGLVYVCDRGADRIQVFRKDGTFVKEKQVLPETRSQGSVWDIAFSKDAEQKYIYLADGQNHRVHIIERETLDILTTFGDGGRAPGLFFAVHSIATDSKGNIYTTETYDGRRLQKFNYQGLRAVTSPNSGPAWPLDKL</sequence>
<feature type="chain" id="PRO_5012517546" description="6-bladed beta-propeller" evidence="5">
    <location>
        <begin position="27"/>
        <end position="397"/>
    </location>
</feature>